<dbReference type="Pfam" id="PF00005">
    <property type="entry name" value="ABC_tran"/>
    <property type="match status" value="1"/>
</dbReference>
<dbReference type="KEGG" id="mfl:Mfl255"/>
<dbReference type="EMBL" id="AE017263">
    <property type="protein sequence ID" value="AAT75612.1"/>
    <property type="molecule type" value="Genomic_DNA"/>
</dbReference>
<sequence>MSRIRPIWKKVKLMISINNVSKKYGEKVGNFNINIQIKKGEIYGIIGPNGAGKTTLIRQILGFVKPDDGNITINSMDSWEKRQEIMEWTGYIAGEVSIYEDYTGMQFLKLMSNLKANVDWSFVEKLIEYFELDTSRKIKKMSKGMKQKIAIISATMNKPAFLVLDEPTSGLDPIMQQRFNELILKLKKENSSTVIICSHIFEEVVALADNVGMIKSGELIEEFVIKEKNIEIIREKFKSVFIKESIL</sequence>
<keyword evidence="6" id="KW-1185">Reference proteome</keyword>
<dbReference type="SUPFAM" id="SSF52540">
    <property type="entry name" value="P-loop containing nucleoside triphosphate hydrolases"/>
    <property type="match status" value="1"/>
</dbReference>
<dbReference type="GO" id="GO:0005524">
    <property type="term" value="F:ATP binding"/>
    <property type="evidence" value="ECO:0007669"/>
    <property type="project" value="UniProtKB-KW"/>
</dbReference>
<dbReference type="PaxDb" id="265311-Mfl255"/>
<dbReference type="PROSITE" id="PS50893">
    <property type="entry name" value="ABC_TRANSPORTER_2"/>
    <property type="match status" value="1"/>
</dbReference>
<proteinExistence type="predicted"/>
<dbReference type="PROSITE" id="PS00211">
    <property type="entry name" value="ABC_TRANSPORTER_1"/>
    <property type="match status" value="1"/>
</dbReference>
<dbReference type="InterPro" id="IPR003439">
    <property type="entry name" value="ABC_transporter-like_ATP-bd"/>
</dbReference>
<evidence type="ECO:0000313" key="5">
    <source>
        <dbReference type="EMBL" id="AAT75612.1"/>
    </source>
</evidence>
<organism evidence="5 6">
    <name type="scientific">Mesoplasma florum (strain ATCC 33453 / NBRC 100688 / NCTC 11704 / L1)</name>
    <name type="common">Acholeplasma florum</name>
    <dbReference type="NCBI Taxonomy" id="265311"/>
    <lineage>
        <taxon>Bacteria</taxon>
        <taxon>Bacillati</taxon>
        <taxon>Mycoplasmatota</taxon>
        <taxon>Mollicutes</taxon>
        <taxon>Entomoplasmatales</taxon>
        <taxon>Entomoplasmataceae</taxon>
        <taxon>Mesoplasma</taxon>
    </lineage>
</organism>
<keyword evidence="1" id="KW-0813">Transport</keyword>
<gene>
    <name evidence="5" type="ordered locus">Mfl255</name>
</gene>
<name>Q6F1L1_MESFL</name>
<dbReference type="InterPro" id="IPR051782">
    <property type="entry name" value="ABC_Transporter_VariousFunc"/>
</dbReference>
<dbReference type="CDD" id="cd03230">
    <property type="entry name" value="ABC_DR_subfamily_A"/>
    <property type="match status" value="1"/>
</dbReference>
<evidence type="ECO:0000259" key="4">
    <source>
        <dbReference type="PROSITE" id="PS50893"/>
    </source>
</evidence>
<reference evidence="5 6" key="1">
    <citation type="submission" date="2004-06" db="EMBL/GenBank/DDBJ databases">
        <authorList>
            <person name="Birren B.W."/>
            <person name="Stange-Thomann N."/>
            <person name="Hafez N."/>
            <person name="DeCaprio D."/>
            <person name="Fisher S."/>
            <person name="Butler J."/>
            <person name="Elkins T."/>
            <person name="Kodira C.D."/>
            <person name="Major J."/>
            <person name="Wang S."/>
            <person name="Nicol R."/>
            <person name="Nusbaum C."/>
        </authorList>
    </citation>
    <scope>NUCLEOTIDE SEQUENCE [LARGE SCALE GENOMIC DNA]</scope>
    <source>
        <strain evidence="6">ATCC 33453 / NBRC 100688 / NCTC 11704 / L1</strain>
    </source>
</reference>
<dbReference type="HOGENOM" id="CLU_000604_1_2_14"/>
<dbReference type="SMART" id="SM00382">
    <property type="entry name" value="AAA"/>
    <property type="match status" value="1"/>
</dbReference>
<dbReference type="InterPro" id="IPR017871">
    <property type="entry name" value="ABC_transporter-like_CS"/>
</dbReference>
<dbReference type="EnsemblBacteria" id="AAT75612">
    <property type="protein sequence ID" value="AAT75612"/>
    <property type="gene ID" value="Mfl255"/>
</dbReference>
<dbReference type="OrthoDB" id="9778547at2"/>
<dbReference type="AlphaFoldDB" id="Q6F1L1"/>
<dbReference type="PANTHER" id="PTHR42939">
    <property type="entry name" value="ABC TRANSPORTER ATP-BINDING PROTEIN ALBC-RELATED"/>
    <property type="match status" value="1"/>
</dbReference>
<dbReference type="Proteomes" id="UP000006647">
    <property type="component" value="Chromosome"/>
</dbReference>
<evidence type="ECO:0000256" key="1">
    <source>
        <dbReference type="ARBA" id="ARBA00022448"/>
    </source>
</evidence>
<dbReference type="PATRIC" id="fig|265311.5.peg.255"/>
<evidence type="ECO:0000256" key="3">
    <source>
        <dbReference type="ARBA" id="ARBA00022840"/>
    </source>
</evidence>
<dbReference type="GO" id="GO:0016887">
    <property type="term" value="F:ATP hydrolysis activity"/>
    <property type="evidence" value="ECO:0007669"/>
    <property type="project" value="InterPro"/>
</dbReference>
<dbReference type="PANTHER" id="PTHR42939:SF1">
    <property type="entry name" value="ABC TRANSPORTER ATP-BINDING PROTEIN ALBC-RELATED"/>
    <property type="match status" value="1"/>
</dbReference>
<accession>Q6F1L1</accession>
<evidence type="ECO:0000256" key="2">
    <source>
        <dbReference type="ARBA" id="ARBA00022741"/>
    </source>
</evidence>
<feature type="domain" description="ABC transporter" evidence="4">
    <location>
        <begin position="15"/>
        <end position="241"/>
    </location>
</feature>
<evidence type="ECO:0000313" key="6">
    <source>
        <dbReference type="Proteomes" id="UP000006647"/>
    </source>
</evidence>
<keyword evidence="2" id="KW-0547">Nucleotide-binding</keyword>
<dbReference type="eggNOG" id="COG1131">
    <property type="taxonomic scope" value="Bacteria"/>
</dbReference>
<dbReference type="Gene3D" id="3.40.50.300">
    <property type="entry name" value="P-loop containing nucleotide triphosphate hydrolases"/>
    <property type="match status" value="1"/>
</dbReference>
<protein>
    <submittedName>
        <fullName evidence="5">Multidrug ABC transporter ATP-binding component</fullName>
    </submittedName>
</protein>
<keyword evidence="3 5" id="KW-0067">ATP-binding</keyword>
<dbReference type="InterPro" id="IPR003593">
    <property type="entry name" value="AAA+_ATPase"/>
</dbReference>
<dbReference type="InterPro" id="IPR027417">
    <property type="entry name" value="P-loop_NTPase"/>
</dbReference>
<dbReference type="STRING" id="265311.Mfl255"/>